<evidence type="ECO:0000313" key="1">
    <source>
        <dbReference type="EMBL" id="AAX89415.1"/>
    </source>
</evidence>
<dbReference type="AlphaFoldDB" id="Q52T93"/>
<dbReference type="Pfam" id="PF11348">
    <property type="entry name" value="DUF3150"/>
    <property type="match status" value="1"/>
</dbReference>
<organism evidence="1">
    <name type="scientific">Vibrio cholerae non-O1/non-O139</name>
    <dbReference type="NCBI Taxonomy" id="156539"/>
    <lineage>
        <taxon>Bacteria</taxon>
        <taxon>Pseudomonadati</taxon>
        <taxon>Pseudomonadota</taxon>
        <taxon>Gammaproteobacteria</taxon>
        <taxon>Vibrionales</taxon>
        <taxon>Vibrionaceae</taxon>
        <taxon>Vibrio</taxon>
    </lineage>
</organism>
<reference evidence="1" key="1">
    <citation type="submission" date="2005-03" db="EMBL/GenBank/DDBJ databases">
        <authorList>
            <person name="Kaundal A."/>
            <person name="Ghosh A."/>
        </authorList>
    </citation>
    <scope>NUCLEOTIDE SEQUENCE</scope>
    <source>
        <strain evidence="1">PL107b</strain>
        <plasmid evidence="1">pKA1</plasmid>
    </source>
</reference>
<dbReference type="InterPro" id="IPR021496">
    <property type="entry name" value="DUF3150"/>
</dbReference>
<keyword evidence="1" id="KW-0614">Plasmid</keyword>
<dbReference type="EMBL" id="AY961482">
    <property type="protein sequence ID" value="AAX89415.1"/>
    <property type="molecule type" value="Genomic_DNA"/>
</dbReference>
<geneLocation type="plasmid" evidence="1">
    <name>pKA1</name>
</geneLocation>
<accession>Q52T93</accession>
<protein>
    <submittedName>
        <fullName evidence="1">Uncharacterized protein</fullName>
    </submittedName>
</protein>
<name>Q52T93_VIBCL</name>
<sequence>MGGYAIPSSKADALALGLSKIVHDYEKEADAYCSRHDLIQDEWVKKYPEYEQKLRAALTPAQEVKSKISASYSMFKVQSAQAAVQSVDISMGKEIDGLSNSLDDDILKTANKLLSSLTDAIAPNRTNVNGLVGLEKRWKG</sequence>
<proteinExistence type="predicted"/>